<organism evidence="9 10">
    <name type="scientific">Thalassobaculum fulvum</name>
    <dbReference type="NCBI Taxonomy" id="1633335"/>
    <lineage>
        <taxon>Bacteria</taxon>
        <taxon>Pseudomonadati</taxon>
        <taxon>Pseudomonadota</taxon>
        <taxon>Alphaproteobacteria</taxon>
        <taxon>Rhodospirillales</taxon>
        <taxon>Thalassobaculaceae</taxon>
        <taxon>Thalassobaculum</taxon>
    </lineage>
</organism>
<feature type="transmembrane region" description="Helical" evidence="6">
    <location>
        <begin position="154"/>
        <end position="179"/>
    </location>
</feature>
<dbReference type="PANTHER" id="PTHR12677">
    <property type="entry name" value="GOLGI APPARATUS MEMBRANE PROTEIN TVP38-RELATED"/>
    <property type="match status" value="1"/>
</dbReference>
<keyword evidence="5 6" id="KW-0472">Membrane</keyword>
<reference evidence="9" key="1">
    <citation type="journal article" date="2014" name="Int. J. Syst. Evol. Microbiol.">
        <title>Complete genome sequence of Corynebacterium casei LMG S-19264T (=DSM 44701T), isolated from a smear-ripened cheese.</title>
        <authorList>
            <consortium name="US DOE Joint Genome Institute (JGI-PGF)"/>
            <person name="Walter F."/>
            <person name="Albersmeier A."/>
            <person name="Kalinowski J."/>
            <person name="Ruckert C."/>
        </authorList>
    </citation>
    <scope>NUCLEOTIDE SEQUENCE</scope>
    <source>
        <strain evidence="9">KCTC 42651</strain>
    </source>
</reference>
<dbReference type="InterPro" id="IPR015414">
    <property type="entry name" value="TMEM64"/>
</dbReference>
<accession>A0A919CNT4</accession>
<proteinExistence type="inferred from homology"/>
<evidence type="ECO:0000256" key="3">
    <source>
        <dbReference type="ARBA" id="ARBA00022692"/>
    </source>
</evidence>
<evidence type="ECO:0000256" key="2">
    <source>
        <dbReference type="ARBA" id="ARBA00022475"/>
    </source>
</evidence>
<comment type="subcellular location">
    <subcellularLocation>
        <location evidence="1 6">Cell membrane</location>
        <topology evidence="1 6">Multi-pass membrane protein</topology>
    </subcellularLocation>
</comment>
<dbReference type="PANTHER" id="PTHR12677:SF59">
    <property type="entry name" value="GOLGI APPARATUS MEMBRANE PROTEIN TVP38-RELATED"/>
    <property type="match status" value="1"/>
</dbReference>
<keyword evidence="2 6" id="KW-1003">Cell membrane</keyword>
<dbReference type="Proteomes" id="UP000630353">
    <property type="component" value="Unassembled WGS sequence"/>
</dbReference>
<feature type="transmembrane region" description="Helical" evidence="6">
    <location>
        <begin position="228"/>
        <end position="245"/>
    </location>
</feature>
<dbReference type="GO" id="GO:0005886">
    <property type="term" value="C:plasma membrane"/>
    <property type="evidence" value="ECO:0007669"/>
    <property type="project" value="UniProtKB-SubCell"/>
</dbReference>
<feature type="region of interest" description="Disordered" evidence="7">
    <location>
        <begin position="1"/>
        <end position="20"/>
    </location>
</feature>
<feature type="transmembrane region" description="Helical" evidence="6">
    <location>
        <begin position="25"/>
        <end position="44"/>
    </location>
</feature>
<keyword evidence="4 6" id="KW-1133">Transmembrane helix</keyword>
<feature type="transmembrane region" description="Helical" evidence="6">
    <location>
        <begin position="186"/>
        <end position="208"/>
    </location>
</feature>
<dbReference type="AlphaFoldDB" id="A0A919CNT4"/>
<evidence type="ECO:0000256" key="5">
    <source>
        <dbReference type="ARBA" id="ARBA00023136"/>
    </source>
</evidence>
<evidence type="ECO:0000256" key="7">
    <source>
        <dbReference type="SAM" id="MobiDB-lite"/>
    </source>
</evidence>
<gene>
    <name evidence="9" type="ORF">GCM10017083_10400</name>
</gene>
<dbReference type="RefSeq" id="WP_229836416.1">
    <property type="nucleotide sequence ID" value="NZ_BMZS01000002.1"/>
</dbReference>
<protein>
    <recommendedName>
        <fullName evidence="6">TVP38/TMEM64 family membrane protein</fullName>
    </recommendedName>
</protein>
<keyword evidence="10" id="KW-1185">Reference proteome</keyword>
<feature type="domain" description="VTT" evidence="8">
    <location>
        <begin position="92"/>
        <end position="206"/>
    </location>
</feature>
<dbReference type="InterPro" id="IPR032816">
    <property type="entry name" value="VTT_dom"/>
</dbReference>
<comment type="similarity">
    <text evidence="6">Belongs to the TVP38/TMEM64 family.</text>
</comment>
<name>A0A919CNT4_9PROT</name>
<feature type="transmembrane region" description="Helical" evidence="6">
    <location>
        <begin position="79"/>
        <end position="103"/>
    </location>
</feature>
<evidence type="ECO:0000256" key="1">
    <source>
        <dbReference type="ARBA" id="ARBA00004651"/>
    </source>
</evidence>
<reference evidence="9" key="2">
    <citation type="submission" date="2020-09" db="EMBL/GenBank/DDBJ databases">
        <authorList>
            <person name="Sun Q."/>
            <person name="Kim S."/>
        </authorList>
    </citation>
    <scope>NUCLEOTIDE SEQUENCE</scope>
    <source>
        <strain evidence="9">KCTC 42651</strain>
    </source>
</reference>
<comment type="caution">
    <text evidence="9">The sequence shown here is derived from an EMBL/GenBank/DDBJ whole genome shotgun (WGS) entry which is preliminary data.</text>
</comment>
<feature type="compositionally biased region" description="Polar residues" evidence="7">
    <location>
        <begin position="1"/>
        <end position="10"/>
    </location>
</feature>
<feature type="transmembrane region" description="Helical" evidence="6">
    <location>
        <begin position="110"/>
        <end position="131"/>
    </location>
</feature>
<keyword evidence="3 6" id="KW-0812">Transmembrane</keyword>
<evidence type="ECO:0000256" key="6">
    <source>
        <dbReference type="RuleBase" id="RU366058"/>
    </source>
</evidence>
<evidence type="ECO:0000259" key="8">
    <source>
        <dbReference type="Pfam" id="PF09335"/>
    </source>
</evidence>
<evidence type="ECO:0000256" key="4">
    <source>
        <dbReference type="ARBA" id="ARBA00022989"/>
    </source>
</evidence>
<evidence type="ECO:0000313" key="10">
    <source>
        <dbReference type="Proteomes" id="UP000630353"/>
    </source>
</evidence>
<dbReference type="EMBL" id="BMZS01000002">
    <property type="protein sequence ID" value="GHD43820.1"/>
    <property type="molecule type" value="Genomic_DNA"/>
</dbReference>
<sequence length="255" mass="27069">MNSATTGTETESTDRPSPCARTSPIRRWGLAAVLAAGFVAFFAFDLGRFVSPAALARNCDALEVWVDAHPVLSRGAYAAAYFLAIAFSLPIGVVLTIGGGLVFGLLEGTAITVLAATAGALAVFLAARSAIGDTLRRRAGPFAKTLERGFRENAVSYLLVLRLVPLFPFWLVNIVPALLGVSARTYVMTTFLGIIPGTFVFVSVGNGLETIIDRGQLPGLEIFLEPSVLMPIVGLAALALVPVVYKRLRNRPPRP</sequence>
<dbReference type="Pfam" id="PF09335">
    <property type="entry name" value="VTT_dom"/>
    <property type="match status" value="1"/>
</dbReference>
<evidence type="ECO:0000313" key="9">
    <source>
        <dbReference type="EMBL" id="GHD43820.1"/>
    </source>
</evidence>